<dbReference type="RefSeq" id="WP_075082042.1">
    <property type="nucleotide sequence ID" value="NZ_LWSI01000003.1"/>
</dbReference>
<dbReference type="PANTHER" id="PTHR43667">
    <property type="entry name" value="CYCLOPROPANE-FATTY-ACYL-PHOSPHOLIPID SYNTHASE"/>
    <property type="match status" value="1"/>
</dbReference>
<evidence type="ECO:0000313" key="2">
    <source>
        <dbReference type="EMBL" id="QEG23472.1"/>
    </source>
</evidence>
<feature type="domain" description="Methyltransferase" evidence="1">
    <location>
        <begin position="53"/>
        <end position="146"/>
    </location>
</feature>
<dbReference type="EMBL" id="CP042912">
    <property type="protein sequence ID" value="QEG23472.1"/>
    <property type="molecule type" value="Genomic_DNA"/>
</dbReference>
<sequence length="226" mass="25711">MTSSKISEKDKALGRNYDRAAWFYEKSAKIYSTNQIRKTKQYQMQHIEPGDTVLYLGAGAGEDAVMAARHGAKVTCIDISQGMLEQVQKKLDEENLSAELVCVNAYDHDRIGHYDVVAANYFLNVFRRDDMAKMMAHTATFVRDGGKYLIADVSTAQGNPLAKAFNIFYLKLAMGSFWLMGLVPWHENYDYPAFFSDAGLNWEHTEYFRFAKKGPILFQSIVARRC</sequence>
<dbReference type="KEGG" id="mff:MFFC18_33710"/>
<name>A0A5B9PF14_9BACT</name>
<dbReference type="CDD" id="cd02440">
    <property type="entry name" value="AdoMet_MTases"/>
    <property type="match status" value="1"/>
</dbReference>
<evidence type="ECO:0000259" key="1">
    <source>
        <dbReference type="Pfam" id="PF13649"/>
    </source>
</evidence>
<dbReference type="Pfam" id="PF13649">
    <property type="entry name" value="Methyltransf_25"/>
    <property type="match status" value="1"/>
</dbReference>
<dbReference type="AlphaFoldDB" id="A0A5B9PF14"/>
<dbReference type="Gene3D" id="3.40.50.150">
    <property type="entry name" value="Vaccinia Virus protein VP39"/>
    <property type="match status" value="1"/>
</dbReference>
<protein>
    <submittedName>
        <fullName evidence="2">Tellurite resistance protein TehB</fullName>
    </submittedName>
</protein>
<organism evidence="2 3">
    <name type="scientific">Mariniblastus fucicola</name>
    <dbReference type="NCBI Taxonomy" id="980251"/>
    <lineage>
        <taxon>Bacteria</taxon>
        <taxon>Pseudomonadati</taxon>
        <taxon>Planctomycetota</taxon>
        <taxon>Planctomycetia</taxon>
        <taxon>Pirellulales</taxon>
        <taxon>Pirellulaceae</taxon>
        <taxon>Mariniblastus</taxon>
    </lineage>
</organism>
<dbReference type="InterPro" id="IPR041698">
    <property type="entry name" value="Methyltransf_25"/>
</dbReference>
<evidence type="ECO:0000313" key="3">
    <source>
        <dbReference type="Proteomes" id="UP000322214"/>
    </source>
</evidence>
<dbReference type="PANTHER" id="PTHR43667:SF2">
    <property type="entry name" value="FATTY ACID C-METHYL TRANSFERASE"/>
    <property type="match status" value="1"/>
</dbReference>
<accession>A0A5B9PF14</accession>
<dbReference type="InterPro" id="IPR029063">
    <property type="entry name" value="SAM-dependent_MTases_sf"/>
</dbReference>
<dbReference type="Proteomes" id="UP000322214">
    <property type="component" value="Chromosome"/>
</dbReference>
<proteinExistence type="predicted"/>
<keyword evidence="3" id="KW-1185">Reference proteome</keyword>
<reference evidence="2 3" key="1">
    <citation type="submission" date="2019-08" db="EMBL/GenBank/DDBJ databases">
        <title>Deep-cultivation of Planctomycetes and their phenomic and genomic characterization uncovers novel biology.</title>
        <authorList>
            <person name="Wiegand S."/>
            <person name="Jogler M."/>
            <person name="Boedeker C."/>
            <person name="Pinto D."/>
            <person name="Vollmers J."/>
            <person name="Rivas-Marin E."/>
            <person name="Kohn T."/>
            <person name="Peeters S.H."/>
            <person name="Heuer A."/>
            <person name="Rast P."/>
            <person name="Oberbeckmann S."/>
            <person name="Bunk B."/>
            <person name="Jeske O."/>
            <person name="Meyerdierks A."/>
            <person name="Storesund J.E."/>
            <person name="Kallscheuer N."/>
            <person name="Luecker S."/>
            <person name="Lage O.M."/>
            <person name="Pohl T."/>
            <person name="Merkel B.J."/>
            <person name="Hornburger P."/>
            <person name="Mueller R.-W."/>
            <person name="Bruemmer F."/>
            <person name="Labrenz M."/>
            <person name="Spormann A.M."/>
            <person name="Op den Camp H."/>
            <person name="Overmann J."/>
            <person name="Amann R."/>
            <person name="Jetten M.S.M."/>
            <person name="Mascher T."/>
            <person name="Medema M.H."/>
            <person name="Devos D.P."/>
            <person name="Kaster A.-K."/>
            <person name="Ovreas L."/>
            <person name="Rohde M."/>
            <person name="Galperin M.Y."/>
            <person name="Jogler C."/>
        </authorList>
    </citation>
    <scope>NUCLEOTIDE SEQUENCE [LARGE SCALE GENOMIC DNA]</scope>
    <source>
        <strain evidence="2 3">FC18</strain>
    </source>
</reference>
<dbReference type="SUPFAM" id="SSF53335">
    <property type="entry name" value="S-adenosyl-L-methionine-dependent methyltransferases"/>
    <property type="match status" value="1"/>
</dbReference>
<dbReference type="InterPro" id="IPR050723">
    <property type="entry name" value="CFA/CMAS"/>
</dbReference>
<gene>
    <name evidence="2" type="ORF">MFFC18_33710</name>
</gene>